<name>G4YW09_PHYSP</name>
<proteinExistence type="predicted"/>
<feature type="non-terminal residue" evidence="2">
    <location>
        <position position="85"/>
    </location>
</feature>
<evidence type="ECO:0000313" key="3">
    <source>
        <dbReference type="Proteomes" id="UP000002640"/>
    </source>
</evidence>
<evidence type="ECO:0000313" key="2">
    <source>
        <dbReference type="EMBL" id="EGZ24392.1"/>
    </source>
</evidence>
<keyword evidence="3" id="KW-1185">Reference proteome</keyword>
<dbReference type="OMA" id="FEMQFCT"/>
<feature type="non-terminal residue" evidence="2">
    <location>
        <position position="1"/>
    </location>
</feature>
<dbReference type="InParanoid" id="G4YW09"/>
<keyword evidence="1" id="KW-0472">Membrane</keyword>
<feature type="transmembrane region" description="Helical" evidence="1">
    <location>
        <begin position="20"/>
        <end position="41"/>
    </location>
</feature>
<evidence type="ECO:0000256" key="1">
    <source>
        <dbReference type="SAM" id="Phobius"/>
    </source>
</evidence>
<reference evidence="2 3" key="1">
    <citation type="journal article" date="2006" name="Science">
        <title>Phytophthora genome sequences uncover evolutionary origins and mechanisms of pathogenesis.</title>
        <authorList>
            <person name="Tyler B.M."/>
            <person name="Tripathy S."/>
            <person name="Zhang X."/>
            <person name="Dehal P."/>
            <person name="Jiang R.H."/>
            <person name="Aerts A."/>
            <person name="Arredondo F.D."/>
            <person name="Baxter L."/>
            <person name="Bensasson D."/>
            <person name="Beynon J.L."/>
            <person name="Chapman J."/>
            <person name="Damasceno C.M."/>
            <person name="Dorrance A.E."/>
            <person name="Dou D."/>
            <person name="Dickerman A.W."/>
            <person name="Dubchak I.L."/>
            <person name="Garbelotto M."/>
            <person name="Gijzen M."/>
            <person name="Gordon S.G."/>
            <person name="Govers F."/>
            <person name="Grunwald N.J."/>
            <person name="Huang W."/>
            <person name="Ivors K.L."/>
            <person name="Jones R.W."/>
            <person name="Kamoun S."/>
            <person name="Krampis K."/>
            <person name="Lamour K.H."/>
            <person name="Lee M.K."/>
            <person name="McDonald W.H."/>
            <person name="Medina M."/>
            <person name="Meijer H.J."/>
            <person name="Nordberg E.K."/>
            <person name="Maclean D.J."/>
            <person name="Ospina-Giraldo M.D."/>
            <person name="Morris P.F."/>
            <person name="Phuntumart V."/>
            <person name="Putnam N.H."/>
            <person name="Rash S."/>
            <person name="Rose J.K."/>
            <person name="Sakihama Y."/>
            <person name="Salamov A.A."/>
            <person name="Savidor A."/>
            <person name="Scheuring C.F."/>
            <person name="Smith B.M."/>
            <person name="Sobral B.W."/>
            <person name="Terry A."/>
            <person name="Torto-Alalibo T.A."/>
            <person name="Win J."/>
            <person name="Xu Z."/>
            <person name="Zhang H."/>
            <person name="Grigoriev I.V."/>
            <person name="Rokhsar D.S."/>
            <person name="Boore J.L."/>
        </authorList>
    </citation>
    <scope>NUCLEOTIDE SEQUENCE [LARGE SCALE GENOMIC DNA]</scope>
    <source>
        <strain evidence="2 3">P6497</strain>
    </source>
</reference>
<keyword evidence="1" id="KW-0812">Transmembrane</keyword>
<dbReference type="GeneID" id="20651138"/>
<dbReference type="KEGG" id="psoj:PHYSODRAFT_391811"/>
<sequence>PAANYYAQTAVPFTKLLGTVTNILVFTVVELVGFMGLLVVLRKKFGVSPLYQLAFVLETHVPTVQGHLLVWTVSILRMALKHQGK</sequence>
<dbReference type="AlphaFoldDB" id="G4YW09"/>
<organism evidence="2 3">
    <name type="scientific">Phytophthora sojae (strain P6497)</name>
    <name type="common">Soybean stem and root rot agent</name>
    <name type="synonym">Phytophthora megasperma f. sp. glycines</name>
    <dbReference type="NCBI Taxonomy" id="1094619"/>
    <lineage>
        <taxon>Eukaryota</taxon>
        <taxon>Sar</taxon>
        <taxon>Stramenopiles</taxon>
        <taxon>Oomycota</taxon>
        <taxon>Peronosporomycetes</taxon>
        <taxon>Peronosporales</taxon>
        <taxon>Peronosporaceae</taxon>
        <taxon>Phytophthora</taxon>
    </lineage>
</organism>
<protein>
    <submittedName>
        <fullName evidence="2">Uncharacterized protein</fullName>
    </submittedName>
</protein>
<keyword evidence="1" id="KW-1133">Transmembrane helix</keyword>
<accession>G4YW09</accession>
<dbReference type="EMBL" id="JH159152">
    <property type="protein sequence ID" value="EGZ24392.1"/>
    <property type="molecule type" value="Genomic_DNA"/>
</dbReference>
<gene>
    <name evidence="2" type="ORF">PHYSODRAFT_391811</name>
</gene>
<dbReference type="RefSeq" id="XP_009519680.1">
    <property type="nucleotide sequence ID" value="XM_009521385.1"/>
</dbReference>
<dbReference type="Proteomes" id="UP000002640">
    <property type="component" value="Unassembled WGS sequence"/>
</dbReference>
<dbReference type="SMR" id="G4YW09"/>